<dbReference type="Proteomes" id="UP001176961">
    <property type="component" value="Unassembled WGS sequence"/>
</dbReference>
<evidence type="ECO:0000313" key="3">
    <source>
        <dbReference type="Proteomes" id="UP001176961"/>
    </source>
</evidence>
<proteinExistence type="predicted"/>
<dbReference type="AlphaFoldDB" id="A0AA36GNS2"/>
<protein>
    <submittedName>
        <fullName evidence="2">Uncharacterized protein</fullName>
    </submittedName>
</protein>
<evidence type="ECO:0000256" key="1">
    <source>
        <dbReference type="SAM" id="Phobius"/>
    </source>
</evidence>
<accession>A0AA36GNS2</accession>
<reference evidence="2" key="1">
    <citation type="submission" date="2023-07" db="EMBL/GenBank/DDBJ databases">
        <authorList>
            <consortium name="CYATHOMIX"/>
        </authorList>
    </citation>
    <scope>NUCLEOTIDE SEQUENCE</scope>
    <source>
        <strain evidence="2">N/A</strain>
    </source>
</reference>
<feature type="transmembrane region" description="Helical" evidence="1">
    <location>
        <begin position="27"/>
        <end position="50"/>
    </location>
</feature>
<organism evidence="2 3">
    <name type="scientific">Cylicocyclus nassatus</name>
    <name type="common">Nematode worm</name>
    <dbReference type="NCBI Taxonomy" id="53992"/>
    <lineage>
        <taxon>Eukaryota</taxon>
        <taxon>Metazoa</taxon>
        <taxon>Ecdysozoa</taxon>
        <taxon>Nematoda</taxon>
        <taxon>Chromadorea</taxon>
        <taxon>Rhabditida</taxon>
        <taxon>Rhabditina</taxon>
        <taxon>Rhabditomorpha</taxon>
        <taxon>Strongyloidea</taxon>
        <taxon>Strongylidae</taxon>
        <taxon>Cylicocyclus</taxon>
    </lineage>
</organism>
<keyword evidence="1" id="KW-1133">Transmembrane helix</keyword>
<evidence type="ECO:0000313" key="2">
    <source>
        <dbReference type="EMBL" id="CAJ0595394.1"/>
    </source>
</evidence>
<sequence>MEYSILFSTLRDKTFVQTESQRKKLQVIFLASVTLTIPIILIFFILYNVYCLPTNFRTTISESMTNPKCAQAIVLLKL</sequence>
<keyword evidence="1" id="KW-0472">Membrane</keyword>
<dbReference type="EMBL" id="CATQJL010000112">
    <property type="protein sequence ID" value="CAJ0595394.1"/>
    <property type="molecule type" value="Genomic_DNA"/>
</dbReference>
<comment type="caution">
    <text evidence="2">The sequence shown here is derived from an EMBL/GenBank/DDBJ whole genome shotgun (WGS) entry which is preliminary data.</text>
</comment>
<name>A0AA36GNS2_CYLNA</name>
<keyword evidence="1" id="KW-0812">Transmembrane</keyword>
<gene>
    <name evidence="2" type="ORF">CYNAS_LOCUS7377</name>
</gene>
<keyword evidence="3" id="KW-1185">Reference proteome</keyword>